<dbReference type="AlphaFoldDB" id="A0A076PRG1"/>
<protein>
    <submittedName>
        <fullName evidence="1">Uncharacterized protein</fullName>
    </submittedName>
</protein>
<evidence type="ECO:0000313" key="2">
    <source>
        <dbReference type="Proteomes" id="UP000028782"/>
    </source>
</evidence>
<name>A0A076PRG1_COMTE</name>
<evidence type="ECO:0000313" key="1">
    <source>
        <dbReference type="EMBL" id="AIJ45952.1"/>
    </source>
</evidence>
<gene>
    <name evidence="1" type="ORF">O987_09085</name>
</gene>
<dbReference type="HOGENOM" id="CLU_2567973_0_0_4"/>
<dbReference type="RefSeq" id="WP_043371751.1">
    <property type="nucleotide sequence ID" value="NZ_CP006704.1"/>
</dbReference>
<organism evidence="1 2">
    <name type="scientific">Comamonas testosteroni TK102</name>
    <dbReference type="NCBI Taxonomy" id="1392005"/>
    <lineage>
        <taxon>Bacteria</taxon>
        <taxon>Pseudomonadati</taxon>
        <taxon>Pseudomonadota</taxon>
        <taxon>Betaproteobacteria</taxon>
        <taxon>Burkholderiales</taxon>
        <taxon>Comamonadaceae</taxon>
        <taxon>Comamonas</taxon>
    </lineage>
</organism>
<dbReference type="Proteomes" id="UP000028782">
    <property type="component" value="Chromosome"/>
</dbReference>
<proteinExistence type="predicted"/>
<reference evidence="1 2" key="1">
    <citation type="journal article" date="2014" name="Genome Announc.">
        <title>Complete Genome Sequence of Polychlorinated Biphenyl Degrader Comamonas testosteroni TK102 (NBRC 109938).</title>
        <authorList>
            <person name="Fukuda K."/>
            <person name="Hosoyama A."/>
            <person name="Tsuchikane K."/>
            <person name="Ohji S."/>
            <person name="Yamazoe A."/>
            <person name="Fujita N."/>
            <person name="Shintani M."/>
            <person name="Kimbara K."/>
        </authorList>
    </citation>
    <scope>NUCLEOTIDE SEQUENCE [LARGE SCALE GENOMIC DNA]</scope>
    <source>
        <strain evidence="1">TK102</strain>
    </source>
</reference>
<dbReference type="EMBL" id="CP006704">
    <property type="protein sequence ID" value="AIJ45952.1"/>
    <property type="molecule type" value="Genomic_DNA"/>
</dbReference>
<dbReference type="KEGG" id="ctes:O987_09085"/>
<accession>A0A076PRG1</accession>
<sequence length="81" mass="9036">MGLEYKIKFSVPGSYDPAALLQKLPNAVNRELMCDADGYVVEPDGFYFIDHLVDRTIAAVALQSLLDEALRFTDSIELTQL</sequence>